<dbReference type="Pfam" id="PF00106">
    <property type="entry name" value="adh_short"/>
    <property type="match status" value="1"/>
</dbReference>
<accession>A0A6M1LFC7</accession>
<dbReference type="Gene3D" id="3.40.50.720">
    <property type="entry name" value="NAD(P)-binding Rossmann-like Domain"/>
    <property type="match status" value="1"/>
</dbReference>
<dbReference type="RefSeq" id="WP_164692646.1">
    <property type="nucleotide sequence ID" value="NZ_JAAIKB010000001.1"/>
</dbReference>
<dbReference type="SUPFAM" id="SSF51735">
    <property type="entry name" value="NAD(P)-binding Rossmann-fold domains"/>
    <property type="match status" value="1"/>
</dbReference>
<reference evidence="4 5" key="2">
    <citation type="submission" date="2020-03" db="EMBL/GenBank/DDBJ databases">
        <title>Roseomonas stagni sp. nov., isolated from pond water in Japan.</title>
        <authorList>
            <person name="Furuhata K."/>
            <person name="Miyamoto H."/>
            <person name="Goto K."/>
        </authorList>
    </citation>
    <scope>NUCLEOTIDE SEQUENCE [LARGE SCALE GENOMIC DNA]</scope>
    <source>
        <strain evidence="4 5">PeD5</strain>
    </source>
</reference>
<dbReference type="EMBL" id="JAAIKB010000001">
    <property type="protein sequence ID" value="NGM18769.1"/>
    <property type="molecule type" value="Genomic_DNA"/>
</dbReference>
<dbReference type="InterPro" id="IPR002347">
    <property type="entry name" value="SDR_fam"/>
</dbReference>
<protein>
    <submittedName>
        <fullName evidence="4">SDR family oxidoreductase</fullName>
    </submittedName>
</protein>
<dbReference type="PANTHER" id="PTHR42879">
    <property type="entry name" value="3-OXOACYL-(ACYL-CARRIER-PROTEIN) REDUCTASE"/>
    <property type="match status" value="1"/>
</dbReference>
<dbReference type="AlphaFoldDB" id="A0A6M1LFC7"/>
<organism evidence="4 5">
    <name type="scientific">Falsiroseomonas algicola</name>
    <dbReference type="NCBI Taxonomy" id="2716930"/>
    <lineage>
        <taxon>Bacteria</taxon>
        <taxon>Pseudomonadati</taxon>
        <taxon>Pseudomonadota</taxon>
        <taxon>Alphaproteobacteria</taxon>
        <taxon>Acetobacterales</taxon>
        <taxon>Roseomonadaceae</taxon>
        <taxon>Falsiroseomonas</taxon>
    </lineage>
</organism>
<dbReference type="SMART" id="SM00822">
    <property type="entry name" value="PKS_KR"/>
    <property type="match status" value="1"/>
</dbReference>
<sequence>MEASPLLGKHALVTGGGTGIGLACAQALTRVGAVVTVLGRREAPLREAVEAGDAAGLLVADVTALPALPRFDILVNAAGAAESAPFLKSDPALFERMWRVNVMGAVAAAQAVLPGMLEARDGRIVMVASTAALKGYPYVTAYTAAKHGLLGLVRALAQEVAARGVTVNAVCPGFTDTAIVAESVARIVAKTGRGEDEARAELARHNPQKRLVQPAEVAAAVLALCLAGSAAINGQAIAVDGGET</sequence>
<reference evidence="4 5" key="1">
    <citation type="submission" date="2020-02" db="EMBL/GenBank/DDBJ databases">
        <authorList>
            <person name="Kim H.M."/>
            <person name="Jeon C.O."/>
        </authorList>
    </citation>
    <scope>NUCLEOTIDE SEQUENCE [LARGE SCALE GENOMIC DNA]</scope>
    <source>
        <strain evidence="4 5">PeD5</strain>
    </source>
</reference>
<dbReference type="InterPro" id="IPR057326">
    <property type="entry name" value="KR_dom"/>
</dbReference>
<evidence type="ECO:0000259" key="3">
    <source>
        <dbReference type="SMART" id="SM00822"/>
    </source>
</evidence>
<dbReference type="Proteomes" id="UP000475385">
    <property type="component" value="Unassembled WGS sequence"/>
</dbReference>
<proteinExistence type="inferred from homology"/>
<dbReference type="PANTHER" id="PTHR42879:SF2">
    <property type="entry name" value="3-OXOACYL-[ACYL-CARRIER-PROTEIN] REDUCTASE FABG"/>
    <property type="match status" value="1"/>
</dbReference>
<dbReference type="CDD" id="cd05233">
    <property type="entry name" value="SDR_c"/>
    <property type="match status" value="1"/>
</dbReference>
<dbReference type="InterPro" id="IPR036291">
    <property type="entry name" value="NAD(P)-bd_dom_sf"/>
</dbReference>
<dbReference type="FunFam" id="3.40.50.720:FF:000084">
    <property type="entry name" value="Short-chain dehydrogenase reductase"/>
    <property type="match status" value="1"/>
</dbReference>
<gene>
    <name evidence="4" type="ORF">G3576_02005</name>
</gene>
<evidence type="ECO:0000313" key="5">
    <source>
        <dbReference type="Proteomes" id="UP000475385"/>
    </source>
</evidence>
<dbReference type="InterPro" id="IPR020904">
    <property type="entry name" value="Sc_DH/Rdtase_CS"/>
</dbReference>
<name>A0A6M1LFC7_9PROT</name>
<dbReference type="InterPro" id="IPR050259">
    <property type="entry name" value="SDR"/>
</dbReference>
<dbReference type="PROSITE" id="PS00061">
    <property type="entry name" value="ADH_SHORT"/>
    <property type="match status" value="1"/>
</dbReference>
<keyword evidence="5" id="KW-1185">Reference proteome</keyword>
<evidence type="ECO:0000256" key="2">
    <source>
        <dbReference type="RuleBase" id="RU000363"/>
    </source>
</evidence>
<dbReference type="PRINTS" id="PR00080">
    <property type="entry name" value="SDRFAMILY"/>
</dbReference>
<comment type="caution">
    <text evidence="4">The sequence shown here is derived from an EMBL/GenBank/DDBJ whole genome shotgun (WGS) entry which is preliminary data.</text>
</comment>
<comment type="similarity">
    <text evidence="1 2">Belongs to the short-chain dehydrogenases/reductases (SDR) family.</text>
</comment>
<evidence type="ECO:0000256" key="1">
    <source>
        <dbReference type="ARBA" id="ARBA00006484"/>
    </source>
</evidence>
<feature type="domain" description="Ketoreductase" evidence="3">
    <location>
        <begin position="9"/>
        <end position="177"/>
    </location>
</feature>
<evidence type="ECO:0000313" key="4">
    <source>
        <dbReference type="EMBL" id="NGM18769.1"/>
    </source>
</evidence>
<dbReference type="PRINTS" id="PR00081">
    <property type="entry name" value="GDHRDH"/>
</dbReference>
<dbReference type="GO" id="GO:0032787">
    <property type="term" value="P:monocarboxylic acid metabolic process"/>
    <property type="evidence" value="ECO:0007669"/>
    <property type="project" value="UniProtKB-ARBA"/>
</dbReference>